<organism evidence="2 3">
    <name type="scientific">Zingiber officinale</name>
    <name type="common">Ginger</name>
    <name type="synonym">Amomum zingiber</name>
    <dbReference type="NCBI Taxonomy" id="94328"/>
    <lineage>
        <taxon>Eukaryota</taxon>
        <taxon>Viridiplantae</taxon>
        <taxon>Streptophyta</taxon>
        <taxon>Embryophyta</taxon>
        <taxon>Tracheophyta</taxon>
        <taxon>Spermatophyta</taxon>
        <taxon>Magnoliopsida</taxon>
        <taxon>Liliopsida</taxon>
        <taxon>Zingiberales</taxon>
        <taxon>Zingiberaceae</taxon>
        <taxon>Zingiber</taxon>
    </lineage>
</organism>
<accession>A0A8J5I8S9</accession>
<sequence length="235" mass="25808">MSNLMPTHRDTFCRIRPYPRGLRRALRGFALPVIPGPALPFPPSAFSSTNLLLPFHFFRAIALSVGRWGSFSASSPPSSSVLSSYSSRVLVSYTADDSSLFASYSNLALDLIRGKSRLMIMDSSLEGQYAHEEDPTKLMELVSKSYDIDIIYLFRHLDYEFIDFGSEMSLTLPGPNLTRLTGLDHPEESLPAEDNASSDVARHPPPPSPPSSCREPRRPLACPGTPCTGDLASES</sequence>
<proteinExistence type="predicted"/>
<dbReference type="Proteomes" id="UP000734854">
    <property type="component" value="Unassembled WGS sequence"/>
</dbReference>
<reference evidence="2 3" key="1">
    <citation type="submission" date="2020-08" db="EMBL/GenBank/DDBJ databases">
        <title>Plant Genome Project.</title>
        <authorList>
            <person name="Zhang R.-G."/>
        </authorList>
    </citation>
    <scope>NUCLEOTIDE SEQUENCE [LARGE SCALE GENOMIC DNA]</scope>
    <source>
        <tissue evidence="2">Rhizome</tissue>
    </source>
</reference>
<comment type="caution">
    <text evidence="2">The sequence shown here is derived from an EMBL/GenBank/DDBJ whole genome shotgun (WGS) entry which is preliminary data.</text>
</comment>
<dbReference type="AlphaFoldDB" id="A0A8J5I8S9"/>
<feature type="region of interest" description="Disordered" evidence="1">
    <location>
        <begin position="179"/>
        <end position="235"/>
    </location>
</feature>
<keyword evidence="3" id="KW-1185">Reference proteome</keyword>
<name>A0A8J5I8S9_ZINOF</name>
<protein>
    <submittedName>
        <fullName evidence="2">Uncharacterized protein</fullName>
    </submittedName>
</protein>
<evidence type="ECO:0000313" key="3">
    <source>
        <dbReference type="Proteomes" id="UP000734854"/>
    </source>
</evidence>
<evidence type="ECO:0000256" key="1">
    <source>
        <dbReference type="SAM" id="MobiDB-lite"/>
    </source>
</evidence>
<gene>
    <name evidence="2" type="ORF">ZIOFF_004740</name>
</gene>
<dbReference type="EMBL" id="JACMSC010000002">
    <property type="protein sequence ID" value="KAG6530970.1"/>
    <property type="molecule type" value="Genomic_DNA"/>
</dbReference>
<evidence type="ECO:0000313" key="2">
    <source>
        <dbReference type="EMBL" id="KAG6530970.1"/>
    </source>
</evidence>